<reference evidence="2" key="1">
    <citation type="journal article" date="2017" name="Sci. Rep.">
        <title>Characterization of the complete mitochondrial genomes of Maiestas dorsalis and Japananus hyalinus (Hemiptera: Cicadellidae) and comparison with other Membracoidea.</title>
        <authorList>
            <person name="Du Y."/>
            <person name="Zhang C."/>
            <person name="Dietrich C.H."/>
            <person name="Zhang Y."/>
            <person name="Dai W."/>
        </authorList>
    </citation>
    <scope>NUCLEOTIDE SEQUENCE</scope>
</reference>
<feature type="transmembrane region" description="Helical" evidence="1">
    <location>
        <begin position="81"/>
        <end position="100"/>
    </location>
</feature>
<keyword evidence="1" id="KW-1133">Transmembrane helix</keyword>
<name>A0A343BSX1_9HEMI</name>
<organism evidence="2">
    <name type="scientific">Japananus hyalinus</name>
    <dbReference type="NCBI Taxonomy" id="1256066"/>
    <lineage>
        <taxon>Eukaryota</taxon>
        <taxon>Metazoa</taxon>
        <taxon>Ecdysozoa</taxon>
        <taxon>Arthropoda</taxon>
        <taxon>Hexapoda</taxon>
        <taxon>Insecta</taxon>
        <taxon>Pterygota</taxon>
        <taxon>Neoptera</taxon>
        <taxon>Paraneoptera</taxon>
        <taxon>Hemiptera</taxon>
        <taxon>Auchenorrhyncha</taxon>
        <taxon>Membracoidea</taxon>
        <taxon>Cicadellidae</taxon>
        <taxon>Deltocephalinae</taxon>
        <taxon>Japananus</taxon>
    </lineage>
</organism>
<feature type="transmembrane region" description="Helical" evidence="1">
    <location>
        <begin position="128"/>
        <end position="152"/>
    </location>
</feature>
<sequence length="160" mass="18555">MKTIIIKIMLITSSMIFMLKTPMSMGVLLLMQTFLSTILMSKMMSSSWMPMIIFLMLIGGLLIIFMYMSSIASNEKFKPNFKIMMLIMIALMPTENMMLLENSSYEELTLNLSMESFSFYKMYNKKTFMITIMLFLYLLISMIAVTSIVKIFKGPLRSKL</sequence>
<dbReference type="EMBL" id="KY129954">
    <property type="protein sequence ID" value="ARA90992.1"/>
    <property type="molecule type" value="Genomic_DNA"/>
</dbReference>
<dbReference type="AlphaFoldDB" id="A0A343BSX1"/>
<dbReference type="RefSeq" id="YP_009442069.1">
    <property type="nucleotide sequence ID" value="NC_036298.1"/>
</dbReference>
<keyword evidence="2" id="KW-0496">Mitochondrion</keyword>
<geneLocation type="mitochondrion" evidence="2"/>
<dbReference type="CTD" id="4541"/>
<keyword evidence="1" id="KW-0472">Membrane</keyword>
<evidence type="ECO:0000256" key="1">
    <source>
        <dbReference type="SAM" id="Phobius"/>
    </source>
</evidence>
<proteinExistence type="predicted"/>
<evidence type="ECO:0000313" key="2">
    <source>
        <dbReference type="EMBL" id="ARA90992.1"/>
    </source>
</evidence>
<accession>A0A343BSX1</accession>
<feature type="transmembrane region" description="Helical" evidence="1">
    <location>
        <begin position="51"/>
        <end position="69"/>
    </location>
</feature>
<gene>
    <name evidence="2" type="primary">ND6</name>
</gene>
<dbReference type="GeneID" id="34948550"/>
<keyword evidence="1" id="KW-0812">Transmembrane</keyword>
<protein>
    <submittedName>
        <fullName evidence="2">NADH dehydrogenase subunit 6</fullName>
    </submittedName>
</protein>